<name>A0A646HNN2_9BACT</name>
<evidence type="ECO:0000256" key="1">
    <source>
        <dbReference type="SAM" id="MobiDB-lite"/>
    </source>
</evidence>
<dbReference type="AlphaFoldDB" id="A0A646HNN2"/>
<feature type="compositionally biased region" description="Polar residues" evidence="1">
    <location>
        <begin position="133"/>
        <end position="142"/>
    </location>
</feature>
<feature type="compositionally biased region" description="Basic and acidic residues" evidence="1">
    <location>
        <begin position="179"/>
        <end position="188"/>
    </location>
</feature>
<proteinExistence type="predicted"/>
<dbReference type="EMBL" id="VZBQ01000029">
    <property type="protein sequence ID" value="MQN88796.1"/>
    <property type="molecule type" value="Genomic_DNA"/>
</dbReference>
<feature type="compositionally biased region" description="Low complexity" evidence="1">
    <location>
        <begin position="143"/>
        <end position="152"/>
    </location>
</feature>
<reference evidence="3" key="1">
    <citation type="submission" date="2019-09" db="EMBL/GenBank/DDBJ databases">
        <title>Distinct polysaccharide growth profiles of human intestinal Prevotella copri isolates.</title>
        <authorList>
            <person name="Fehlner-Peach H."/>
            <person name="Magnabosco C."/>
            <person name="Raghavan V."/>
            <person name="Scher J.U."/>
            <person name="Tett A."/>
            <person name="Cox L.M."/>
            <person name="Gottsegen C."/>
            <person name="Watters A."/>
            <person name="Wiltshire- Gordon J.D."/>
            <person name="Segata N."/>
            <person name="Bonneau R."/>
            <person name="Littman D.R."/>
        </authorList>
    </citation>
    <scope>NUCLEOTIDE SEQUENCE [LARGE SCALE GENOMIC DNA]</scope>
    <source>
        <strain evidence="3">iP54</strain>
    </source>
</reference>
<evidence type="ECO:0000313" key="2">
    <source>
        <dbReference type="EMBL" id="MQN88796.1"/>
    </source>
</evidence>
<gene>
    <name evidence="2" type="ORF">F7D59_02705</name>
</gene>
<comment type="caution">
    <text evidence="2">The sequence shown here is derived from an EMBL/GenBank/DDBJ whole genome shotgun (WGS) entry which is preliminary data.</text>
</comment>
<evidence type="ECO:0000313" key="3">
    <source>
        <dbReference type="Proteomes" id="UP000420635"/>
    </source>
</evidence>
<dbReference type="Proteomes" id="UP000420635">
    <property type="component" value="Unassembled WGS sequence"/>
</dbReference>
<feature type="region of interest" description="Disordered" evidence="1">
    <location>
        <begin position="123"/>
        <end position="191"/>
    </location>
</feature>
<sequence length="253" mass="28212">MATETKINDIASQLNTAYRLVVSTDFFWIYMANGSQVKIPAEFARAYLIAGIKPVINNNGHWEIGGEDLGVVAEGKTPQFRGGAMGIEVSYDNGKTWSQVVAYTDIDPDLEALAAAYTKVTQGEADRVKAESTRNSNETSRQNAETTRNNNETARKTAETKRQQDTSAAITNSKTQTDLAKEMNDHPPKMGSNGNWWQWDLSKHEYVDTGVIARGGAMYPSFRQHRNKLLMIDYGSHVAEHVVKRRNKLVIKV</sequence>
<feature type="compositionally biased region" description="Polar residues" evidence="1">
    <location>
        <begin position="165"/>
        <end position="178"/>
    </location>
</feature>
<feature type="compositionally biased region" description="Basic and acidic residues" evidence="1">
    <location>
        <begin position="153"/>
        <end position="164"/>
    </location>
</feature>
<accession>A0A646HNN2</accession>
<protein>
    <submittedName>
        <fullName evidence="2">Uncharacterized protein</fullName>
    </submittedName>
</protein>
<organism evidence="2 3">
    <name type="scientific">Segatella copri</name>
    <dbReference type="NCBI Taxonomy" id="165179"/>
    <lineage>
        <taxon>Bacteria</taxon>
        <taxon>Pseudomonadati</taxon>
        <taxon>Bacteroidota</taxon>
        <taxon>Bacteroidia</taxon>
        <taxon>Bacteroidales</taxon>
        <taxon>Prevotellaceae</taxon>
        <taxon>Segatella</taxon>
    </lineage>
</organism>
<dbReference type="RefSeq" id="WP_153114035.1">
    <property type="nucleotide sequence ID" value="NZ_VZAS01000179.1"/>
</dbReference>